<dbReference type="GO" id="GO:0030686">
    <property type="term" value="C:90S preribosome"/>
    <property type="evidence" value="ECO:0007669"/>
    <property type="project" value="TreeGrafter"/>
</dbReference>
<dbReference type="Proteomes" id="UP000792457">
    <property type="component" value="Unassembled WGS sequence"/>
</dbReference>
<reference evidence="3" key="2">
    <citation type="submission" date="2017-10" db="EMBL/GenBank/DDBJ databases">
        <title>Ladona fulva Genome sequencing and assembly.</title>
        <authorList>
            <person name="Murali S."/>
            <person name="Richards S."/>
            <person name="Bandaranaike D."/>
            <person name="Bellair M."/>
            <person name="Blankenburg K."/>
            <person name="Chao H."/>
            <person name="Dinh H."/>
            <person name="Doddapaneni H."/>
            <person name="Dugan-Rocha S."/>
            <person name="Elkadiri S."/>
            <person name="Gnanaolivu R."/>
            <person name="Hernandez B."/>
            <person name="Skinner E."/>
            <person name="Javaid M."/>
            <person name="Lee S."/>
            <person name="Li M."/>
            <person name="Ming W."/>
            <person name="Munidasa M."/>
            <person name="Muniz J."/>
            <person name="Nguyen L."/>
            <person name="Hughes D."/>
            <person name="Osuji N."/>
            <person name="Pu L.-L."/>
            <person name="Puazo M."/>
            <person name="Qu C."/>
            <person name="Quiroz J."/>
            <person name="Raj R."/>
            <person name="Weissenberger G."/>
            <person name="Xin Y."/>
            <person name="Zou X."/>
            <person name="Han Y."/>
            <person name="Worley K."/>
            <person name="Muzny D."/>
            <person name="Gibbs R."/>
        </authorList>
    </citation>
    <scope>NUCLEOTIDE SEQUENCE</scope>
    <source>
        <strain evidence="3">Sampled in the wild</strain>
    </source>
</reference>
<dbReference type="AlphaFoldDB" id="A0A8K0K076"/>
<proteinExistence type="predicted"/>
<dbReference type="InterPro" id="IPR001313">
    <property type="entry name" value="Pumilio_RNA-bd_rpt"/>
</dbReference>
<dbReference type="GO" id="GO:0000472">
    <property type="term" value="P:endonucleolytic cleavage to generate mature 5'-end of SSU-rRNA from (SSU-rRNA, 5.8S rRNA, LSU-rRNA)"/>
    <property type="evidence" value="ECO:0007669"/>
    <property type="project" value="TreeGrafter"/>
</dbReference>
<dbReference type="GO" id="GO:0000480">
    <property type="term" value="P:endonucleolytic cleavage in 5'-ETS of tricistronic rRNA transcript (SSU-rRNA, 5.8S rRNA, LSU-rRNA)"/>
    <property type="evidence" value="ECO:0007669"/>
    <property type="project" value="TreeGrafter"/>
</dbReference>
<evidence type="ECO:0008006" key="5">
    <source>
        <dbReference type="Google" id="ProtNLM"/>
    </source>
</evidence>
<evidence type="ECO:0000256" key="2">
    <source>
        <dbReference type="PROSITE-ProRule" id="PRU00317"/>
    </source>
</evidence>
<dbReference type="PROSITE" id="PS50302">
    <property type="entry name" value="PUM"/>
    <property type="match status" value="1"/>
</dbReference>
<dbReference type="GO" id="GO:0000447">
    <property type="term" value="P:endonucleolytic cleavage in ITS1 to separate SSU-rRNA from 5.8S rRNA and LSU-rRNA from tricistronic rRNA transcript (SSU-rRNA, 5.8S rRNA, LSU-rRNA)"/>
    <property type="evidence" value="ECO:0007669"/>
    <property type="project" value="TreeGrafter"/>
</dbReference>
<dbReference type="InterPro" id="IPR040000">
    <property type="entry name" value="NOP9"/>
</dbReference>
<dbReference type="Pfam" id="PF22493">
    <property type="entry name" value="PUF_NOP9"/>
    <property type="match status" value="2"/>
</dbReference>
<evidence type="ECO:0000313" key="3">
    <source>
        <dbReference type="EMBL" id="KAG8223528.1"/>
    </source>
</evidence>
<evidence type="ECO:0000313" key="4">
    <source>
        <dbReference type="Proteomes" id="UP000792457"/>
    </source>
</evidence>
<reference evidence="3" key="1">
    <citation type="submission" date="2013-04" db="EMBL/GenBank/DDBJ databases">
        <authorList>
            <person name="Qu J."/>
            <person name="Murali S.C."/>
            <person name="Bandaranaike D."/>
            <person name="Bellair M."/>
            <person name="Blankenburg K."/>
            <person name="Chao H."/>
            <person name="Dinh H."/>
            <person name="Doddapaneni H."/>
            <person name="Downs B."/>
            <person name="Dugan-Rocha S."/>
            <person name="Elkadiri S."/>
            <person name="Gnanaolivu R.D."/>
            <person name="Hernandez B."/>
            <person name="Javaid M."/>
            <person name="Jayaseelan J.C."/>
            <person name="Lee S."/>
            <person name="Li M."/>
            <person name="Ming W."/>
            <person name="Munidasa M."/>
            <person name="Muniz J."/>
            <person name="Nguyen L."/>
            <person name="Ongeri F."/>
            <person name="Osuji N."/>
            <person name="Pu L.-L."/>
            <person name="Puazo M."/>
            <person name="Qu C."/>
            <person name="Quiroz J."/>
            <person name="Raj R."/>
            <person name="Weissenberger G."/>
            <person name="Xin Y."/>
            <person name="Zou X."/>
            <person name="Han Y."/>
            <person name="Richards S."/>
            <person name="Worley K."/>
            <person name="Muzny D."/>
            <person name="Gibbs R."/>
        </authorList>
    </citation>
    <scope>NUCLEOTIDE SEQUENCE</scope>
    <source>
        <strain evidence="3">Sampled in the wild</strain>
    </source>
</reference>
<dbReference type="OrthoDB" id="9987665at2759"/>
<name>A0A8K0K076_LADFU</name>
<accession>A0A8K0K076</accession>
<dbReference type="EMBL" id="KZ308163">
    <property type="protein sequence ID" value="KAG8223528.1"/>
    <property type="molecule type" value="Genomic_DNA"/>
</dbReference>
<feature type="repeat" description="Pumilio" evidence="2">
    <location>
        <begin position="107"/>
        <end position="142"/>
    </location>
</feature>
<dbReference type="GO" id="GO:0000056">
    <property type="term" value="P:ribosomal small subunit export from nucleus"/>
    <property type="evidence" value="ECO:0007669"/>
    <property type="project" value="TreeGrafter"/>
</dbReference>
<dbReference type="Gene3D" id="1.25.10.10">
    <property type="entry name" value="Leucine-rich Repeat Variant"/>
    <property type="match status" value="3"/>
</dbReference>
<dbReference type="PANTHER" id="PTHR13102">
    <property type="entry name" value="NUCLEOLAR PROTEIN 9"/>
    <property type="match status" value="1"/>
</dbReference>
<organism evidence="3 4">
    <name type="scientific">Ladona fulva</name>
    <name type="common">Scarce chaser dragonfly</name>
    <name type="synonym">Libellula fulva</name>
    <dbReference type="NCBI Taxonomy" id="123851"/>
    <lineage>
        <taxon>Eukaryota</taxon>
        <taxon>Metazoa</taxon>
        <taxon>Ecdysozoa</taxon>
        <taxon>Arthropoda</taxon>
        <taxon>Hexapoda</taxon>
        <taxon>Insecta</taxon>
        <taxon>Pterygota</taxon>
        <taxon>Palaeoptera</taxon>
        <taxon>Odonata</taxon>
        <taxon>Epiprocta</taxon>
        <taxon>Anisoptera</taxon>
        <taxon>Libelluloidea</taxon>
        <taxon>Libellulidae</taxon>
        <taxon>Ladona</taxon>
    </lineage>
</organism>
<sequence length="575" mass="64784">MEAPGSKHGKRKRNKSFIQTAKKYGKQGRFGRGSHVTEDVYQYFVRVLEMSRQEFGTIEDKEVFVSNVFGETVGEEINLSCNQLVSRAIEKFLPCASADVIERFTEAFSKNLRPIFGDPFASHVLQKLLLVVAQKTKETLSEEQESDDPKEKNDWVVQIARFGLNNIEDFAWDTYANHVLRTALLCLSGGEESENVKEGKDGTLNVKYTEIIIRKGNVPETYTELLREYEQSLASWPQIADLAFEGLTSGLLQSLVIALKRAGETESCDHFIKILIEKCFKKYAEDGSLFESDYAMHFMDSCLATASPDLIETIYRSCLKDKLKKLVTHSKANFTVQRLFDFCPDKELMAECLDEVIETEDAMEKIFKSGYFGVFSSMAKACKRLGHKQGVFLLKGKQKPNESNRYIVNLHGSLVIQAMLHFNKPIKVVNSLLDMNPQELQVLFCDPKGSRILDAYMESVFVGAKSRERMIKKLGGMFVELAVSKHGSRSLEAAWAAVAIKQRHGIACELSSRDGQLTASPYGRIISSKIALPLFRQSLEEWLQFQSGQEKKRDLFADIIGSGTPSDSTEVPVKE</sequence>
<dbReference type="GO" id="GO:0003723">
    <property type="term" value="F:RNA binding"/>
    <property type="evidence" value="ECO:0007669"/>
    <property type="project" value="InterPro"/>
</dbReference>
<comment type="caution">
    <text evidence="3">The sequence shown here is derived from an EMBL/GenBank/DDBJ whole genome shotgun (WGS) entry which is preliminary data.</text>
</comment>
<evidence type="ECO:0000256" key="1">
    <source>
        <dbReference type="ARBA" id="ARBA00022737"/>
    </source>
</evidence>
<dbReference type="InterPro" id="IPR011989">
    <property type="entry name" value="ARM-like"/>
</dbReference>
<dbReference type="GO" id="GO:0030688">
    <property type="term" value="C:preribosome, small subunit precursor"/>
    <property type="evidence" value="ECO:0007669"/>
    <property type="project" value="TreeGrafter"/>
</dbReference>
<gene>
    <name evidence="3" type="ORF">J437_LFUL002579</name>
</gene>
<protein>
    <recommendedName>
        <fullName evidence="5">Nucleolar protein 9</fullName>
    </recommendedName>
</protein>
<dbReference type="InterPro" id="IPR016024">
    <property type="entry name" value="ARM-type_fold"/>
</dbReference>
<dbReference type="SUPFAM" id="SSF48371">
    <property type="entry name" value="ARM repeat"/>
    <property type="match status" value="2"/>
</dbReference>
<dbReference type="SMART" id="SM00025">
    <property type="entry name" value="Pumilio"/>
    <property type="match status" value="6"/>
</dbReference>
<keyword evidence="1" id="KW-0677">Repeat</keyword>
<dbReference type="GO" id="GO:0005730">
    <property type="term" value="C:nucleolus"/>
    <property type="evidence" value="ECO:0007669"/>
    <property type="project" value="TreeGrafter"/>
</dbReference>
<dbReference type="PANTHER" id="PTHR13102:SF0">
    <property type="entry name" value="NUCLEOLAR PROTEIN 9"/>
    <property type="match status" value="1"/>
</dbReference>
<keyword evidence="4" id="KW-1185">Reference proteome</keyword>